<dbReference type="AlphaFoldDB" id="A0A6B2LBD8"/>
<evidence type="ECO:0000313" key="1">
    <source>
        <dbReference type="EMBL" id="NDV34294.1"/>
    </source>
</evidence>
<organism evidence="1">
    <name type="scientific">Arcella intermedia</name>
    <dbReference type="NCBI Taxonomy" id="1963864"/>
    <lineage>
        <taxon>Eukaryota</taxon>
        <taxon>Amoebozoa</taxon>
        <taxon>Tubulinea</taxon>
        <taxon>Elardia</taxon>
        <taxon>Arcellinida</taxon>
        <taxon>Sphaerothecina</taxon>
        <taxon>Arcellidae</taxon>
        <taxon>Arcella</taxon>
    </lineage>
</organism>
<name>A0A6B2LBD8_9EUKA</name>
<proteinExistence type="predicted"/>
<protein>
    <submittedName>
        <fullName evidence="1">Uncharacterized protein</fullName>
    </submittedName>
</protein>
<reference evidence="1" key="1">
    <citation type="journal article" date="2020" name="J. Eukaryot. Microbiol.">
        <title>De novo Sequencing, Assembly and Annotation of the Transcriptome for the Free-Living Testate Amoeba Arcella intermedia.</title>
        <authorList>
            <person name="Ribeiro G.M."/>
            <person name="Porfirio-Sousa A.L."/>
            <person name="Maurer-Alcala X.X."/>
            <person name="Katz L.A."/>
            <person name="Lahr D.J.G."/>
        </authorList>
    </citation>
    <scope>NUCLEOTIDE SEQUENCE</scope>
</reference>
<dbReference type="EMBL" id="GIBP01005325">
    <property type="protein sequence ID" value="NDV34294.1"/>
    <property type="molecule type" value="Transcribed_RNA"/>
</dbReference>
<sequence>MWHKFLMDLTDTSDAATFIISFSKNGDFSAEVTDYQYVLIQNMVDFFMSNGTAEIEIDYLNDVGTLLLPRRLGMWLAWRKKMNFIEGGWLIPDMQIPLNFYPKNSNIQLKIIETLGSVYGIKYFSRLKRNITRPDLYNEVSVLLPEDWLSQPEKLVKALQMLDISYLDVSHLIKLSAHHRTILSISYDWEFVIQVSLVFEDPNELWLNNFNQLHPDTGFLTKLQHTLVKEKYPVMVELKFCPEFNEAIFHYKVSNLNDFI</sequence>
<accession>A0A6B2LBD8</accession>